<feature type="signal peptide" evidence="6">
    <location>
        <begin position="1"/>
        <end position="21"/>
    </location>
</feature>
<dbReference type="GO" id="GO:0016042">
    <property type="term" value="P:lipid catabolic process"/>
    <property type="evidence" value="ECO:0007669"/>
    <property type="project" value="TreeGrafter"/>
</dbReference>
<evidence type="ECO:0000256" key="4">
    <source>
        <dbReference type="ARBA" id="ARBA00022729"/>
    </source>
</evidence>
<dbReference type="AlphaFoldDB" id="A0A6B2EF13"/>
<evidence type="ECO:0000256" key="3">
    <source>
        <dbReference type="ARBA" id="ARBA00022525"/>
    </source>
</evidence>
<sequence length="391" mass="43592">MVTKIILLAATLAVCYQRISCESNIWNTAQMGANAINTGINSMSNIAGNTINYIPTPKDIARMSKEVFLGLPPRIIMEGVNNFCSMAMQFDINMGRTEKYTPNVQNISFVLYDNEKRIPFNMNELDKLVQYPGFKKENPVVIFITGWLTKDNTENAAARDLAKAYNCRGNHNFIHLNTDNYLDNFYMWSALNTEDIGQAVAPNVAKLLNYIDIEQIHIIGHSLGAHVAGSIGRHFIDVKNKTLPRITGLDPARPCFNEGEVMTNLQRGDAKFVDIIHTNSGGLGKKDPIGDADFYPNGFSILMPGCAGIICSHLRAYEYFIESVYPENDNGFQAIRCNSLRGVTTRRCKGSPIAMGYACPKQAKGNYFLEVNPNGLYGYYSKSKSKCNRQD</sequence>
<dbReference type="GO" id="GO:0017171">
    <property type="term" value="F:serine hydrolase activity"/>
    <property type="evidence" value="ECO:0007669"/>
    <property type="project" value="TreeGrafter"/>
</dbReference>
<evidence type="ECO:0000259" key="7">
    <source>
        <dbReference type="Pfam" id="PF00151"/>
    </source>
</evidence>
<dbReference type="GO" id="GO:0016298">
    <property type="term" value="F:lipase activity"/>
    <property type="evidence" value="ECO:0007669"/>
    <property type="project" value="InterPro"/>
</dbReference>
<organism evidence="8">
    <name type="scientific">Phlebotomus kandelakii</name>
    <dbReference type="NCBI Taxonomy" id="1109342"/>
    <lineage>
        <taxon>Eukaryota</taxon>
        <taxon>Metazoa</taxon>
        <taxon>Ecdysozoa</taxon>
        <taxon>Arthropoda</taxon>
        <taxon>Hexapoda</taxon>
        <taxon>Insecta</taxon>
        <taxon>Pterygota</taxon>
        <taxon>Neoptera</taxon>
        <taxon>Endopterygota</taxon>
        <taxon>Diptera</taxon>
        <taxon>Nematocera</taxon>
        <taxon>Psychodoidea</taxon>
        <taxon>Psychodidae</taxon>
        <taxon>Phlebotomus</taxon>
        <taxon>Larroussius</taxon>
    </lineage>
</organism>
<proteinExistence type="inferred from homology"/>
<evidence type="ECO:0000256" key="6">
    <source>
        <dbReference type="SAM" id="SignalP"/>
    </source>
</evidence>
<evidence type="ECO:0000256" key="5">
    <source>
        <dbReference type="RuleBase" id="RU004262"/>
    </source>
</evidence>
<feature type="domain" description="Lipase" evidence="7">
    <location>
        <begin position="98"/>
        <end position="358"/>
    </location>
</feature>
<dbReference type="PANTHER" id="PTHR11610:SF149">
    <property type="entry name" value="FI01450P-RELATED"/>
    <property type="match status" value="1"/>
</dbReference>
<dbReference type="PRINTS" id="PR00821">
    <property type="entry name" value="TAGLIPASE"/>
</dbReference>
<dbReference type="InterPro" id="IPR029058">
    <property type="entry name" value="AB_hydrolase_fold"/>
</dbReference>
<dbReference type="SUPFAM" id="SSF53474">
    <property type="entry name" value="alpha/beta-Hydrolases"/>
    <property type="match status" value="1"/>
</dbReference>
<accession>A0A6B2EF13</accession>
<dbReference type="Pfam" id="PF00151">
    <property type="entry name" value="Lipase"/>
    <property type="match status" value="1"/>
</dbReference>
<dbReference type="PANTHER" id="PTHR11610">
    <property type="entry name" value="LIPASE"/>
    <property type="match status" value="1"/>
</dbReference>
<comment type="subcellular location">
    <subcellularLocation>
        <location evidence="1">Secreted</location>
    </subcellularLocation>
</comment>
<protein>
    <submittedName>
        <fullName evidence="8">Putative lipase</fullName>
    </submittedName>
</protein>
<evidence type="ECO:0000256" key="2">
    <source>
        <dbReference type="ARBA" id="ARBA00010701"/>
    </source>
</evidence>
<dbReference type="EMBL" id="GIFK01002627">
    <property type="protein sequence ID" value="NBJ60330.1"/>
    <property type="molecule type" value="Transcribed_RNA"/>
</dbReference>
<dbReference type="InterPro" id="IPR000734">
    <property type="entry name" value="TAG_lipase"/>
</dbReference>
<dbReference type="GO" id="GO:0005615">
    <property type="term" value="C:extracellular space"/>
    <property type="evidence" value="ECO:0007669"/>
    <property type="project" value="TreeGrafter"/>
</dbReference>
<keyword evidence="4 6" id="KW-0732">Signal</keyword>
<evidence type="ECO:0000256" key="1">
    <source>
        <dbReference type="ARBA" id="ARBA00004613"/>
    </source>
</evidence>
<keyword evidence="3" id="KW-0964">Secreted</keyword>
<feature type="chain" id="PRO_5025598896" evidence="6">
    <location>
        <begin position="22"/>
        <end position="391"/>
    </location>
</feature>
<evidence type="ECO:0000313" key="8">
    <source>
        <dbReference type="EMBL" id="NBJ60330.1"/>
    </source>
</evidence>
<name>A0A6B2EF13_9DIPT</name>
<comment type="similarity">
    <text evidence="2 5">Belongs to the AB hydrolase superfamily. Lipase family.</text>
</comment>
<dbReference type="Gene3D" id="3.40.50.1820">
    <property type="entry name" value="alpha/beta hydrolase"/>
    <property type="match status" value="1"/>
</dbReference>
<dbReference type="InterPro" id="IPR013818">
    <property type="entry name" value="Lipase"/>
</dbReference>
<reference evidence="8" key="1">
    <citation type="submission" date="2019-10" db="EMBL/GenBank/DDBJ databases">
        <title>Short sand fly seasons in Tbilisi, Georgia, hinder development of host immunity to saliva of the visceral leishmaniasis vector Phlebotomus kandelakii.</title>
        <authorList>
            <person name="Oliveira F."/>
            <person name="Giorgobiani E."/>
            <person name="Guimaraes-Costa A.B."/>
            <person name="Abdeladhim M."/>
            <person name="Oristian J."/>
            <person name="Tskhvaradze L."/>
            <person name="Tsertsvadze N."/>
            <person name="Zakalashvili M."/>
            <person name="Valenzuela J.G."/>
            <person name="Kamhawi S."/>
        </authorList>
    </citation>
    <scope>NUCLEOTIDE SEQUENCE</scope>
    <source>
        <strain evidence="8">Wild-capture in Tbilisi</strain>
        <tissue evidence="8">Salivary glands</tissue>
    </source>
</reference>